<sequence length="66" mass="7141">MRKRNESVTLEHERLAPSAPAASTSPSPSPQLDKGVSLRQSLRLPGSARPAGDSGMKRPLGSEYYY</sequence>
<dbReference type="EMBL" id="CM037614">
    <property type="protein sequence ID" value="KAH8016305.1"/>
    <property type="molecule type" value="Genomic_DNA"/>
</dbReference>
<evidence type="ECO:0000313" key="1">
    <source>
        <dbReference type="EMBL" id="KAH8016305.1"/>
    </source>
</evidence>
<proteinExistence type="predicted"/>
<accession>A0ACB8GB01</accession>
<gene>
    <name evidence="1" type="ORF">K3G42_016296</name>
</gene>
<protein>
    <submittedName>
        <fullName evidence="1">Uncharacterized protein</fullName>
    </submittedName>
</protein>
<evidence type="ECO:0000313" key="2">
    <source>
        <dbReference type="Proteomes" id="UP000827872"/>
    </source>
</evidence>
<reference evidence="1" key="1">
    <citation type="submission" date="2021-08" db="EMBL/GenBank/DDBJ databases">
        <title>The first chromosome-level gecko genome reveals the dynamic sex chromosomes of Neotropical dwarf geckos (Sphaerodactylidae: Sphaerodactylus).</title>
        <authorList>
            <person name="Pinto B.J."/>
            <person name="Keating S.E."/>
            <person name="Gamble T."/>
        </authorList>
    </citation>
    <scope>NUCLEOTIDE SEQUENCE</scope>
    <source>
        <strain evidence="1">TG3544</strain>
    </source>
</reference>
<comment type="caution">
    <text evidence="1">The sequence shown here is derived from an EMBL/GenBank/DDBJ whole genome shotgun (WGS) entry which is preliminary data.</text>
</comment>
<keyword evidence="2" id="KW-1185">Reference proteome</keyword>
<dbReference type="Proteomes" id="UP000827872">
    <property type="component" value="Linkage Group LG01"/>
</dbReference>
<organism evidence="1 2">
    <name type="scientific">Sphaerodactylus townsendi</name>
    <dbReference type="NCBI Taxonomy" id="933632"/>
    <lineage>
        <taxon>Eukaryota</taxon>
        <taxon>Metazoa</taxon>
        <taxon>Chordata</taxon>
        <taxon>Craniata</taxon>
        <taxon>Vertebrata</taxon>
        <taxon>Euteleostomi</taxon>
        <taxon>Lepidosauria</taxon>
        <taxon>Squamata</taxon>
        <taxon>Bifurcata</taxon>
        <taxon>Gekkota</taxon>
        <taxon>Sphaerodactylidae</taxon>
        <taxon>Sphaerodactylus</taxon>
    </lineage>
</organism>
<name>A0ACB8GB01_9SAUR</name>